<protein>
    <submittedName>
        <fullName evidence="1">Uncharacterized protein</fullName>
    </submittedName>
</protein>
<accession>A0A3N6RND9</accession>
<reference evidence="1 2" key="1">
    <citation type="journal article" date="2018" name="ACS Chem. Biol.">
        <title>Ketoreductase domain dysfunction expands chemodiversity: malyngamide biosynthesis in the cyanobacterium Okeania hirsuta.</title>
        <authorList>
            <person name="Moss N.A."/>
            <person name="Leao T."/>
            <person name="Rankin M."/>
            <person name="McCullough T.M."/>
            <person name="Qu P."/>
            <person name="Korobeynikov A."/>
            <person name="Smith J.L."/>
            <person name="Gerwick L."/>
            <person name="Gerwick W.H."/>
        </authorList>
    </citation>
    <scope>NUCLEOTIDE SEQUENCE [LARGE SCALE GENOMIC DNA]</scope>
    <source>
        <strain evidence="1 2">PAB10Feb10-1</strain>
    </source>
</reference>
<keyword evidence="2" id="KW-1185">Reference proteome</keyword>
<gene>
    <name evidence="1" type="ORF">D5R40_15950</name>
</gene>
<dbReference type="Proteomes" id="UP000269154">
    <property type="component" value="Unassembled WGS sequence"/>
</dbReference>
<sequence length="69" mass="7860">MGEGRRTESGVRSQELGVRGIIEEIVGRIVPEFFCPYLDQNPLLIEPLLPKTSHFLILKKALTFICKDF</sequence>
<evidence type="ECO:0000313" key="2">
    <source>
        <dbReference type="Proteomes" id="UP000269154"/>
    </source>
</evidence>
<proteinExistence type="predicted"/>
<comment type="caution">
    <text evidence="1">The sequence shown here is derived from an EMBL/GenBank/DDBJ whole genome shotgun (WGS) entry which is preliminary data.</text>
</comment>
<evidence type="ECO:0000313" key="1">
    <source>
        <dbReference type="EMBL" id="RQH40844.1"/>
    </source>
</evidence>
<dbReference type="EMBL" id="RCBY01000085">
    <property type="protein sequence ID" value="RQH40844.1"/>
    <property type="molecule type" value="Genomic_DNA"/>
</dbReference>
<name>A0A3N6RND9_9CYAN</name>
<organism evidence="1 2">
    <name type="scientific">Okeania hirsuta</name>
    <dbReference type="NCBI Taxonomy" id="1458930"/>
    <lineage>
        <taxon>Bacteria</taxon>
        <taxon>Bacillati</taxon>
        <taxon>Cyanobacteriota</taxon>
        <taxon>Cyanophyceae</taxon>
        <taxon>Oscillatoriophycideae</taxon>
        <taxon>Oscillatoriales</taxon>
        <taxon>Microcoleaceae</taxon>
        <taxon>Okeania</taxon>
    </lineage>
</organism>
<dbReference type="AlphaFoldDB" id="A0A3N6RND9"/>